<feature type="chain" id="PRO_5042865791" description="Wall-associated receptor kinase galacturonan-binding domain-containing protein" evidence="3">
    <location>
        <begin position="18"/>
        <end position="274"/>
    </location>
</feature>
<evidence type="ECO:0000259" key="4">
    <source>
        <dbReference type="Pfam" id="PF13947"/>
    </source>
</evidence>
<name>A0AAP0SAF3_LIQFO</name>
<dbReference type="PANTHER" id="PTHR33138">
    <property type="entry name" value="OS01G0690200 PROTEIN"/>
    <property type="match status" value="1"/>
</dbReference>
<dbReference type="EMBL" id="JBBPBK010000001">
    <property type="protein sequence ID" value="KAK9293292.1"/>
    <property type="molecule type" value="Genomic_DNA"/>
</dbReference>
<dbReference type="Proteomes" id="UP001415857">
    <property type="component" value="Unassembled WGS sequence"/>
</dbReference>
<keyword evidence="6" id="KW-1185">Reference proteome</keyword>
<organism evidence="5 6">
    <name type="scientific">Liquidambar formosana</name>
    <name type="common">Formosan gum</name>
    <dbReference type="NCBI Taxonomy" id="63359"/>
    <lineage>
        <taxon>Eukaryota</taxon>
        <taxon>Viridiplantae</taxon>
        <taxon>Streptophyta</taxon>
        <taxon>Embryophyta</taxon>
        <taxon>Tracheophyta</taxon>
        <taxon>Spermatophyta</taxon>
        <taxon>Magnoliopsida</taxon>
        <taxon>eudicotyledons</taxon>
        <taxon>Gunneridae</taxon>
        <taxon>Pentapetalae</taxon>
        <taxon>Saxifragales</taxon>
        <taxon>Altingiaceae</taxon>
        <taxon>Liquidambar</taxon>
    </lineage>
</organism>
<feature type="domain" description="Wall-associated receptor kinase galacturonan-binding" evidence="4">
    <location>
        <begin position="29"/>
        <end position="94"/>
    </location>
</feature>
<evidence type="ECO:0000313" key="6">
    <source>
        <dbReference type="Proteomes" id="UP001415857"/>
    </source>
</evidence>
<evidence type="ECO:0000313" key="5">
    <source>
        <dbReference type="EMBL" id="KAK9293292.1"/>
    </source>
</evidence>
<feature type="signal peptide" evidence="3">
    <location>
        <begin position="1"/>
        <end position="17"/>
    </location>
</feature>
<evidence type="ECO:0000256" key="3">
    <source>
        <dbReference type="SAM" id="SignalP"/>
    </source>
</evidence>
<dbReference type="GO" id="GO:0030247">
    <property type="term" value="F:polysaccharide binding"/>
    <property type="evidence" value="ECO:0007669"/>
    <property type="project" value="InterPro"/>
</dbReference>
<comment type="subcellular location">
    <subcellularLocation>
        <location evidence="1">Membrane</location>
        <topology evidence="1">Single-pass membrane protein</topology>
    </subcellularLocation>
</comment>
<reference evidence="5 6" key="1">
    <citation type="journal article" date="2024" name="Plant J.">
        <title>Genome sequences and population genomics reveal climatic adaptation and genomic divergence between two closely related sweetgum species.</title>
        <authorList>
            <person name="Xu W.Q."/>
            <person name="Ren C.Q."/>
            <person name="Zhang X.Y."/>
            <person name="Comes H.P."/>
            <person name="Liu X.H."/>
            <person name="Li Y.G."/>
            <person name="Kettle C.J."/>
            <person name="Jalonen R."/>
            <person name="Gaisberger H."/>
            <person name="Ma Y.Z."/>
            <person name="Qiu Y.X."/>
        </authorList>
    </citation>
    <scope>NUCLEOTIDE SEQUENCE [LARGE SCALE GENOMIC DNA]</scope>
    <source>
        <strain evidence="5">Hangzhou</strain>
    </source>
</reference>
<dbReference type="InterPro" id="IPR025287">
    <property type="entry name" value="WAK_GUB"/>
</dbReference>
<comment type="caution">
    <text evidence="5">The sequence shown here is derived from an EMBL/GenBank/DDBJ whole genome shotgun (WGS) entry which is preliminary data.</text>
</comment>
<accession>A0AAP0SAF3</accession>
<proteinExistence type="predicted"/>
<dbReference type="AlphaFoldDB" id="A0AAP0SAF3"/>
<keyword evidence="2 3" id="KW-0732">Signal</keyword>
<dbReference type="Pfam" id="PF13947">
    <property type="entry name" value="GUB_WAK_bind"/>
    <property type="match status" value="1"/>
</dbReference>
<gene>
    <name evidence="5" type="ORF">L1049_021284</name>
</gene>
<dbReference type="PANTHER" id="PTHR33138:SF30">
    <property type="entry name" value="LEAF RUST 10 DISEASE-RESISTANCE LOCUS RECEPTOR-LIKE PROTEIN KINASE-LIKE 2.7"/>
    <property type="match status" value="1"/>
</dbReference>
<dbReference type="GO" id="GO:0016020">
    <property type="term" value="C:membrane"/>
    <property type="evidence" value="ECO:0007669"/>
    <property type="project" value="UniProtKB-SubCell"/>
</dbReference>
<evidence type="ECO:0000256" key="1">
    <source>
        <dbReference type="ARBA" id="ARBA00004167"/>
    </source>
</evidence>
<sequence length="274" mass="30602">MSTAGLVLVGLMSLVLALFPEDCTGRQHCHPFSCGDMHTIRHPFRLHGDPRNCGDPYHELACENNRTVIDSGWIPAAYYYVQEINYVNKTMRVVTVASLDKDNCFFPRYSLSAAAESFPCPYSLHPTSYGIFFMNCAKVVKSPGFVDVSTTCINNSFTPKNSSYYYAFYGHLLASDVPELCAIEGELPSLFSNTTCRSISDIHQQLLKGFDLSYSGNAAIDVEDRSCTRIRSPLKVRSKSRPPSKRLESKKYKLSSTKRRKNVGASNVISYALI</sequence>
<protein>
    <recommendedName>
        <fullName evidence="4">Wall-associated receptor kinase galacturonan-binding domain-containing protein</fullName>
    </recommendedName>
</protein>
<evidence type="ECO:0000256" key="2">
    <source>
        <dbReference type="ARBA" id="ARBA00022729"/>
    </source>
</evidence>